<keyword evidence="4 6" id="KW-1133">Transmembrane helix</keyword>
<dbReference type="EMBL" id="KQ258482">
    <property type="protein sequence ID" value="KOM29369.1"/>
    <property type="molecule type" value="Genomic_DNA"/>
</dbReference>
<accession>A0A0L9TGW4</accession>
<organism evidence="8 9">
    <name type="scientific">Phaseolus angularis</name>
    <name type="common">Azuki bean</name>
    <name type="synonym">Vigna angularis</name>
    <dbReference type="NCBI Taxonomy" id="3914"/>
    <lineage>
        <taxon>Eukaryota</taxon>
        <taxon>Viridiplantae</taxon>
        <taxon>Streptophyta</taxon>
        <taxon>Embryophyta</taxon>
        <taxon>Tracheophyta</taxon>
        <taxon>Spermatophyta</taxon>
        <taxon>Magnoliopsida</taxon>
        <taxon>eudicotyledons</taxon>
        <taxon>Gunneridae</taxon>
        <taxon>Pentapetalae</taxon>
        <taxon>rosids</taxon>
        <taxon>fabids</taxon>
        <taxon>Fabales</taxon>
        <taxon>Fabaceae</taxon>
        <taxon>Papilionoideae</taxon>
        <taxon>50 kb inversion clade</taxon>
        <taxon>NPAAA clade</taxon>
        <taxon>indigoferoid/millettioid clade</taxon>
        <taxon>Phaseoleae</taxon>
        <taxon>Vigna</taxon>
    </lineage>
</organism>
<name>A0A0L9TGW4_PHAAN</name>
<proteinExistence type="predicted"/>
<dbReference type="OMA" id="LIANCMY"/>
<gene>
    <name evidence="8" type="ORF">LR48_Vigan661s000600</name>
</gene>
<dbReference type="InterPro" id="IPR015943">
    <property type="entry name" value="WD40/YVTN_repeat-like_dom_sf"/>
</dbReference>
<evidence type="ECO:0000256" key="4">
    <source>
        <dbReference type="ARBA" id="ARBA00022989"/>
    </source>
</evidence>
<feature type="domain" description="DEX1 C-terminal" evidence="7">
    <location>
        <begin position="289"/>
        <end position="393"/>
    </location>
</feature>
<dbReference type="InterPro" id="IPR045232">
    <property type="entry name" value="FAM234"/>
</dbReference>
<sequence length="434" mass="48598">MYWYYDNQEHRKELGDIDIGKYVAGGIVVYNLDTKQIKWTADLDLSTDTSSFRAYIYSSPTVVDLDGDGNLDILVGTSYGMFYVLDHHGKVREKFPLEMAEIQGSVVAADVNDDGKIELVGADAHGNIAVWTPKGDLVWEKHLKSLIPQGPTVGDIDGDGHTELVVPTLSGKIHVLDGRDGSSIGRYPYPTHGRIMNQILLVDLNKPKEKKKGLTIVTTSFDGYLYLIDGPTGCADVVDIGETSYSMVLADNVDGGDDLDLIVTTMNGNAWRLPSQGRNNVANLYNREGIYVTHPYRAFRDEEGKSFWVEIEIVDNYRYPSGHQGPYKVTTSLLVPGNYQGERTIKLNNTYDLPGKYRIKLPTVSVRTTGTVLVEMVDRNGLYFSDDFSLTFHMHYYKLLKWLLVLPMLGMFGVLVIFRPQDSMPLPSFSRNID</sequence>
<evidence type="ECO:0000256" key="2">
    <source>
        <dbReference type="ARBA" id="ARBA00022692"/>
    </source>
</evidence>
<evidence type="ECO:0000259" key="7">
    <source>
        <dbReference type="Pfam" id="PF23722"/>
    </source>
</evidence>
<dbReference type="Gene3D" id="2.130.10.10">
    <property type="entry name" value="YVTN repeat-like/Quinoprotein amine dehydrogenase"/>
    <property type="match status" value="1"/>
</dbReference>
<dbReference type="SUPFAM" id="SSF69318">
    <property type="entry name" value="Integrin alpha N-terminal domain"/>
    <property type="match status" value="1"/>
</dbReference>
<protein>
    <recommendedName>
        <fullName evidence="7">DEX1 C-terminal domain-containing protein</fullName>
    </recommendedName>
</protein>
<evidence type="ECO:0000256" key="5">
    <source>
        <dbReference type="ARBA" id="ARBA00023136"/>
    </source>
</evidence>
<dbReference type="Pfam" id="PF13517">
    <property type="entry name" value="FG-GAP_3"/>
    <property type="match status" value="1"/>
</dbReference>
<evidence type="ECO:0000313" key="8">
    <source>
        <dbReference type="EMBL" id="KOM29369.1"/>
    </source>
</evidence>
<dbReference type="PANTHER" id="PTHR21419">
    <property type="match status" value="1"/>
</dbReference>
<dbReference type="Pfam" id="PF01839">
    <property type="entry name" value="FG-GAP"/>
    <property type="match status" value="1"/>
</dbReference>
<dbReference type="Pfam" id="PF23722">
    <property type="entry name" value="Beta-sand_DEX1"/>
    <property type="match status" value="1"/>
</dbReference>
<evidence type="ECO:0000256" key="6">
    <source>
        <dbReference type="SAM" id="Phobius"/>
    </source>
</evidence>
<evidence type="ECO:0000313" key="9">
    <source>
        <dbReference type="Proteomes" id="UP000053144"/>
    </source>
</evidence>
<evidence type="ECO:0000256" key="1">
    <source>
        <dbReference type="ARBA" id="ARBA00004167"/>
    </source>
</evidence>
<reference evidence="9" key="1">
    <citation type="journal article" date="2015" name="Proc. Natl. Acad. Sci. U.S.A.">
        <title>Genome sequencing of adzuki bean (Vigna angularis) provides insight into high starch and low fat accumulation and domestication.</title>
        <authorList>
            <person name="Yang K."/>
            <person name="Tian Z."/>
            <person name="Chen C."/>
            <person name="Luo L."/>
            <person name="Zhao B."/>
            <person name="Wang Z."/>
            <person name="Yu L."/>
            <person name="Li Y."/>
            <person name="Sun Y."/>
            <person name="Li W."/>
            <person name="Chen Y."/>
            <person name="Li Y."/>
            <person name="Zhang Y."/>
            <person name="Ai D."/>
            <person name="Zhao J."/>
            <person name="Shang C."/>
            <person name="Ma Y."/>
            <person name="Wu B."/>
            <person name="Wang M."/>
            <person name="Gao L."/>
            <person name="Sun D."/>
            <person name="Zhang P."/>
            <person name="Guo F."/>
            <person name="Wang W."/>
            <person name="Li Y."/>
            <person name="Wang J."/>
            <person name="Varshney R.K."/>
            <person name="Wang J."/>
            <person name="Ling H.Q."/>
            <person name="Wan P."/>
        </authorList>
    </citation>
    <scope>NUCLEOTIDE SEQUENCE</scope>
    <source>
        <strain evidence="9">cv. Jingnong 6</strain>
    </source>
</reference>
<feature type="transmembrane region" description="Helical" evidence="6">
    <location>
        <begin position="399"/>
        <end position="418"/>
    </location>
</feature>
<evidence type="ECO:0000256" key="3">
    <source>
        <dbReference type="ARBA" id="ARBA00022729"/>
    </source>
</evidence>
<dbReference type="GO" id="GO:0016020">
    <property type="term" value="C:membrane"/>
    <property type="evidence" value="ECO:0007669"/>
    <property type="project" value="UniProtKB-SubCell"/>
</dbReference>
<dbReference type="AlphaFoldDB" id="A0A0L9TGW4"/>
<dbReference type="Gramene" id="KOM29369">
    <property type="protein sequence ID" value="KOM29369"/>
    <property type="gene ID" value="LR48_Vigan661s000600"/>
</dbReference>
<keyword evidence="5 6" id="KW-0472">Membrane</keyword>
<dbReference type="InterPro" id="IPR028994">
    <property type="entry name" value="Integrin_alpha_N"/>
</dbReference>
<dbReference type="PANTHER" id="PTHR21419:SF23">
    <property type="entry name" value="PROTEIN DEFECTIVE IN EXINE FORMATION 1"/>
    <property type="match status" value="1"/>
</dbReference>
<dbReference type="InterPro" id="IPR013517">
    <property type="entry name" value="FG-GAP"/>
</dbReference>
<comment type="subcellular location">
    <subcellularLocation>
        <location evidence="1">Membrane</location>
        <topology evidence="1">Single-pass membrane protein</topology>
    </subcellularLocation>
</comment>
<keyword evidence="2 6" id="KW-0812">Transmembrane</keyword>
<dbReference type="STRING" id="3914.A0A0L9TGW4"/>
<keyword evidence="3" id="KW-0732">Signal</keyword>
<dbReference type="InterPro" id="IPR056376">
    <property type="entry name" value="DEX1_C"/>
</dbReference>
<dbReference type="Proteomes" id="UP000053144">
    <property type="component" value="Unassembled WGS sequence"/>
</dbReference>